<dbReference type="InterPro" id="IPR002659">
    <property type="entry name" value="Glyco_trans_31"/>
</dbReference>
<keyword evidence="3 10" id="KW-0328">Glycosyltransferase</keyword>
<dbReference type="Pfam" id="PF01762">
    <property type="entry name" value="Galactosyl_T"/>
    <property type="match status" value="1"/>
</dbReference>
<keyword evidence="7" id="KW-1133">Transmembrane helix</keyword>
<evidence type="ECO:0000256" key="6">
    <source>
        <dbReference type="ARBA" id="ARBA00022968"/>
    </source>
</evidence>
<reference evidence="11" key="1">
    <citation type="submission" date="2025-08" db="UniProtKB">
        <authorList>
            <consortium name="Ensembl"/>
        </authorList>
    </citation>
    <scope>IDENTIFICATION</scope>
</reference>
<dbReference type="GO" id="GO:0008499">
    <property type="term" value="F:N-acetyl-beta-D-glucosaminide beta-(1,3)-galactosyltransferase activity"/>
    <property type="evidence" value="ECO:0007669"/>
    <property type="project" value="TreeGrafter"/>
</dbReference>
<dbReference type="GO" id="GO:0000139">
    <property type="term" value="C:Golgi membrane"/>
    <property type="evidence" value="ECO:0007669"/>
    <property type="project" value="UniProtKB-SubCell"/>
</dbReference>
<dbReference type="AlphaFoldDB" id="A0A8C4Z4U9"/>
<keyword evidence="4" id="KW-0808">Transferase</keyword>
<reference evidence="11" key="2">
    <citation type="submission" date="2025-09" db="UniProtKB">
        <authorList>
            <consortium name="Ensembl"/>
        </authorList>
    </citation>
    <scope>IDENTIFICATION</scope>
</reference>
<name>A0A8C4Z4U9_GADMO</name>
<dbReference type="Ensembl" id="ENSGMOT00000006985.2">
    <property type="protein sequence ID" value="ENSGMOP00000006787.2"/>
    <property type="gene ID" value="ENSGMOG00000006402.2"/>
</dbReference>
<dbReference type="GeneTree" id="ENSGT00940000163421"/>
<dbReference type="Gene3D" id="3.90.550.50">
    <property type="match status" value="1"/>
</dbReference>
<dbReference type="PANTHER" id="PTHR11214:SF115">
    <property type="entry name" value="HEXOSYLTRANSFERASE"/>
    <property type="match status" value="1"/>
</dbReference>
<accession>A0A8C4Z4U9</accession>
<keyword evidence="8 10" id="KW-0333">Golgi apparatus</keyword>
<protein>
    <recommendedName>
        <fullName evidence="10">Hexosyltransferase</fullName>
        <ecNumber evidence="10">2.4.1.-</ecNumber>
    </recommendedName>
</protein>
<comment type="subcellular location">
    <subcellularLocation>
        <location evidence="1 10">Golgi apparatus membrane</location>
        <topology evidence="1 10">Single-pass type II membrane protein</topology>
    </subcellularLocation>
</comment>
<dbReference type="OMA" id="RNTWGSE"/>
<dbReference type="GO" id="GO:0006629">
    <property type="term" value="P:lipid metabolic process"/>
    <property type="evidence" value="ECO:0007669"/>
    <property type="project" value="UniProtKB-KW"/>
</dbReference>
<proteinExistence type="inferred from homology"/>
<keyword evidence="9" id="KW-0472">Membrane</keyword>
<evidence type="ECO:0000256" key="5">
    <source>
        <dbReference type="ARBA" id="ARBA00022692"/>
    </source>
</evidence>
<evidence type="ECO:0000256" key="3">
    <source>
        <dbReference type="ARBA" id="ARBA00022676"/>
    </source>
</evidence>
<sequence length="411" mass="46658">MIVKISLSRISVSSFMNMIIQGHNKKGVIHHLTHFFLNQEMEHGGTSAVLGYGSCRRCFVLILIVAATIILYSTNRTDWGNEWKPKWLTFKKVLSDTNSTSMEIGNWELGIGNTTQLPQSSTALPAPVPYVSPGPYSVEYPYDYHFSINQPERCNQLRPFVVLIVPVGPENTAHRINIRNTWGNQNLLLQDKVVSLFFLLGHPSSAGNAAKIQQQVMEESKEYGDLLQSDFLDCYKNLTIKTMVMMEWLQTYCTNATYAMKIDSDMFLNVPNLISMLSTAKKENYLTGLVAHGAAVLRSKSTKWYLPPSAYPESQYPPYALGLGYVFSLDLPKKIVEASRHVRPVYIEDVYVGLCMRHLQIVPTDPPDYKFHVFPLKYNRCSFSRIIATTIKPSTDVQENWKDFSRPGPYC</sequence>
<dbReference type="Proteomes" id="UP000694546">
    <property type="component" value="Chromosome 14"/>
</dbReference>
<evidence type="ECO:0000313" key="11">
    <source>
        <dbReference type="Ensembl" id="ENSGMOP00000006787.2"/>
    </source>
</evidence>
<keyword evidence="5" id="KW-0812">Transmembrane</keyword>
<evidence type="ECO:0000256" key="9">
    <source>
        <dbReference type="ARBA" id="ARBA00023136"/>
    </source>
</evidence>
<dbReference type="EC" id="2.4.1.-" evidence="10"/>
<dbReference type="GO" id="GO:0006493">
    <property type="term" value="P:protein O-linked glycosylation"/>
    <property type="evidence" value="ECO:0007669"/>
    <property type="project" value="TreeGrafter"/>
</dbReference>
<organism evidence="11 12">
    <name type="scientific">Gadus morhua</name>
    <name type="common">Atlantic cod</name>
    <dbReference type="NCBI Taxonomy" id="8049"/>
    <lineage>
        <taxon>Eukaryota</taxon>
        <taxon>Metazoa</taxon>
        <taxon>Chordata</taxon>
        <taxon>Craniata</taxon>
        <taxon>Vertebrata</taxon>
        <taxon>Euteleostomi</taxon>
        <taxon>Actinopterygii</taxon>
        <taxon>Neopterygii</taxon>
        <taxon>Teleostei</taxon>
        <taxon>Neoteleostei</taxon>
        <taxon>Acanthomorphata</taxon>
        <taxon>Zeiogadaria</taxon>
        <taxon>Gadariae</taxon>
        <taxon>Gadiformes</taxon>
        <taxon>Gadoidei</taxon>
        <taxon>Gadidae</taxon>
        <taxon>Gadus</taxon>
    </lineage>
</organism>
<evidence type="ECO:0000256" key="8">
    <source>
        <dbReference type="ARBA" id="ARBA00023034"/>
    </source>
</evidence>
<evidence type="ECO:0000256" key="2">
    <source>
        <dbReference type="ARBA" id="ARBA00008661"/>
    </source>
</evidence>
<comment type="similarity">
    <text evidence="2 10">Belongs to the glycosyltransferase 31 family.</text>
</comment>
<evidence type="ECO:0000256" key="4">
    <source>
        <dbReference type="ARBA" id="ARBA00022679"/>
    </source>
</evidence>
<dbReference type="PANTHER" id="PTHR11214">
    <property type="entry name" value="BETA-1,3-N-ACETYLGLUCOSAMINYLTRANSFERASE"/>
    <property type="match status" value="1"/>
</dbReference>
<evidence type="ECO:0000256" key="1">
    <source>
        <dbReference type="ARBA" id="ARBA00004323"/>
    </source>
</evidence>
<evidence type="ECO:0000256" key="10">
    <source>
        <dbReference type="RuleBase" id="RU363063"/>
    </source>
</evidence>
<evidence type="ECO:0000313" key="12">
    <source>
        <dbReference type="Proteomes" id="UP000694546"/>
    </source>
</evidence>
<evidence type="ECO:0000256" key="7">
    <source>
        <dbReference type="ARBA" id="ARBA00022989"/>
    </source>
</evidence>
<keyword evidence="6" id="KW-0735">Signal-anchor</keyword>
<keyword evidence="12" id="KW-1185">Reference proteome</keyword>